<evidence type="ECO:0000313" key="4">
    <source>
        <dbReference type="EMBL" id="CAD9377141.1"/>
    </source>
</evidence>
<dbReference type="InterPro" id="IPR050213">
    <property type="entry name" value="GST_superfamily"/>
</dbReference>
<feature type="domain" description="GST N-terminal" evidence="2">
    <location>
        <begin position="28"/>
        <end position="117"/>
    </location>
</feature>
<dbReference type="Gene3D" id="3.40.30.10">
    <property type="entry name" value="Glutaredoxin"/>
    <property type="match status" value="1"/>
</dbReference>
<dbReference type="PROSITE" id="PS50404">
    <property type="entry name" value="GST_NTER"/>
    <property type="match status" value="1"/>
</dbReference>
<evidence type="ECO:0000256" key="1">
    <source>
        <dbReference type="SAM" id="SignalP"/>
    </source>
</evidence>
<dbReference type="InterPro" id="IPR004046">
    <property type="entry name" value="GST_C"/>
</dbReference>
<dbReference type="EMBL" id="HBGS01005939">
    <property type="protein sequence ID" value="CAD9377141.1"/>
    <property type="molecule type" value="Transcribed_RNA"/>
</dbReference>
<dbReference type="GO" id="GO:0004364">
    <property type="term" value="F:glutathione transferase activity"/>
    <property type="evidence" value="ECO:0007669"/>
    <property type="project" value="TreeGrafter"/>
</dbReference>
<evidence type="ECO:0000259" key="2">
    <source>
        <dbReference type="PROSITE" id="PS50404"/>
    </source>
</evidence>
<dbReference type="Pfam" id="PF02798">
    <property type="entry name" value="GST_N"/>
    <property type="match status" value="1"/>
</dbReference>
<dbReference type="AlphaFoldDB" id="A0A7S2ATF6"/>
<feature type="signal peptide" evidence="1">
    <location>
        <begin position="1"/>
        <end position="21"/>
    </location>
</feature>
<dbReference type="Pfam" id="PF14497">
    <property type="entry name" value="GST_C_3"/>
    <property type="match status" value="1"/>
</dbReference>
<dbReference type="PANTHER" id="PTHR11571">
    <property type="entry name" value="GLUTATHIONE S-TRANSFERASE"/>
    <property type="match status" value="1"/>
</dbReference>
<organism evidence="4">
    <name type="scientific">Octactis speculum</name>
    <dbReference type="NCBI Taxonomy" id="3111310"/>
    <lineage>
        <taxon>Eukaryota</taxon>
        <taxon>Sar</taxon>
        <taxon>Stramenopiles</taxon>
        <taxon>Ochrophyta</taxon>
        <taxon>Dictyochophyceae</taxon>
        <taxon>Dictyochales</taxon>
        <taxon>Dictyochaceae</taxon>
        <taxon>Octactis</taxon>
    </lineage>
</organism>
<keyword evidence="1" id="KW-0732">Signal</keyword>
<dbReference type="InterPro" id="IPR036282">
    <property type="entry name" value="Glutathione-S-Trfase_C_sf"/>
</dbReference>
<sequence>MRFTGCHLLTLLLTLAPSCYALALPSSGKLKLKYFDLRGAAEPARLLLAFGDEEYDDMRFEITPGTFDSPSFKAAKESGELQMNLNRAPVLVTSDGITIGQSKAIERFIARRLGLMGSSPIEEALVDCVAEHCRDVKDAQMRKGFSAFTKNKSDEEKATAKQEWFETEMPVMLEKINEVVQSTGTKGFAVGSAPSLADVAIFCLLRDCMPAEQEEVAAAAKKCDALNIIADAVASNPGVSKWVKERPSTMF</sequence>
<dbReference type="InterPro" id="IPR004045">
    <property type="entry name" value="Glutathione_S-Trfase_N"/>
</dbReference>
<dbReference type="InterPro" id="IPR040079">
    <property type="entry name" value="Glutathione_S-Trfase"/>
</dbReference>
<dbReference type="SUPFAM" id="SSF52833">
    <property type="entry name" value="Thioredoxin-like"/>
    <property type="match status" value="1"/>
</dbReference>
<dbReference type="SUPFAM" id="SSF47616">
    <property type="entry name" value="GST C-terminal domain-like"/>
    <property type="match status" value="1"/>
</dbReference>
<evidence type="ECO:0008006" key="5">
    <source>
        <dbReference type="Google" id="ProtNLM"/>
    </source>
</evidence>
<accession>A0A7S2ATF6</accession>
<protein>
    <recommendedName>
        <fullName evidence="5">Glutathione transferase</fullName>
    </recommendedName>
</protein>
<evidence type="ECO:0000259" key="3">
    <source>
        <dbReference type="PROSITE" id="PS50405"/>
    </source>
</evidence>
<dbReference type="PANTHER" id="PTHR11571:SF150">
    <property type="entry name" value="GLUTATHIONE S-TRANSFERASE"/>
    <property type="match status" value="1"/>
</dbReference>
<reference evidence="4" key="1">
    <citation type="submission" date="2021-01" db="EMBL/GenBank/DDBJ databases">
        <authorList>
            <person name="Corre E."/>
            <person name="Pelletier E."/>
            <person name="Niang G."/>
            <person name="Scheremetjew M."/>
            <person name="Finn R."/>
            <person name="Kale V."/>
            <person name="Holt S."/>
            <person name="Cochrane G."/>
            <person name="Meng A."/>
            <person name="Brown T."/>
            <person name="Cohen L."/>
        </authorList>
    </citation>
    <scope>NUCLEOTIDE SEQUENCE</scope>
    <source>
        <strain evidence="4">CCMP1381</strain>
    </source>
</reference>
<feature type="domain" description="GST C-terminal" evidence="3">
    <location>
        <begin position="119"/>
        <end position="251"/>
    </location>
</feature>
<dbReference type="SFLD" id="SFLDS00019">
    <property type="entry name" value="Glutathione_Transferase_(cytos"/>
    <property type="match status" value="1"/>
</dbReference>
<gene>
    <name evidence="4" type="ORF">DSPE1174_LOCUS3114</name>
</gene>
<dbReference type="GO" id="GO:0006749">
    <property type="term" value="P:glutathione metabolic process"/>
    <property type="evidence" value="ECO:0007669"/>
    <property type="project" value="TreeGrafter"/>
</dbReference>
<proteinExistence type="predicted"/>
<dbReference type="InterPro" id="IPR036249">
    <property type="entry name" value="Thioredoxin-like_sf"/>
</dbReference>
<dbReference type="InterPro" id="IPR010987">
    <property type="entry name" value="Glutathione-S-Trfase_C-like"/>
</dbReference>
<dbReference type="PROSITE" id="PS50405">
    <property type="entry name" value="GST_CTER"/>
    <property type="match status" value="1"/>
</dbReference>
<dbReference type="CDD" id="cd03039">
    <property type="entry name" value="GST_N_Sigma_like"/>
    <property type="match status" value="1"/>
</dbReference>
<name>A0A7S2ATF6_9STRA</name>
<feature type="chain" id="PRO_5031170300" description="Glutathione transferase" evidence="1">
    <location>
        <begin position="22"/>
        <end position="251"/>
    </location>
</feature>
<dbReference type="Gene3D" id="1.20.1050.10">
    <property type="match status" value="1"/>
</dbReference>